<feature type="region of interest" description="Disordered" evidence="1">
    <location>
        <begin position="107"/>
        <end position="171"/>
    </location>
</feature>
<accession>A0A9D5H900</accession>
<evidence type="ECO:0000313" key="3">
    <source>
        <dbReference type="Proteomes" id="UP001085076"/>
    </source>
</evidence>
<evidence type="ECO:0000313" key="2">
    <source>
        <dbReference type="EMBL" id="KAJ0967789.1"/>
    </source>
</evidence>
<dbReference type="Proteomes" id="UP001085076">
    <property type="component" value="Miscellaneous, Linkage group lg07"/>
</dbReference>
<dbReference type="AlphaFoldDB" id="A0A9D5H900"/>
<comment type="caution">
    <text evidence="2">The sequence shown here is derived from an EMBL/GenBank/DDBJ whole genome shotgun (WGS) entry which is preliminary data.</text>
</comment>
<keyword evidence="3" id="KW-1185">Reference proteome</keyword>
<evidence type="ECO:0000256" key="1">
    <source>
        <dbReference type="SAM" id="MobiDB-lite"/>
    </source>
</evidence>
<reference evidence="2" key="1">
    <citation type="submission" date="2021-03" db="EMBL/GenBank/DDBJ databases">
        <authorList>
            <person name="Li Z."/>
            <person name="Yang C."/>
        </authorList>
    </citation>
    <scope>NUCLEOTIDE SEQUENCE</scope>
    <source>
        <strain evidence="2">Dzin_1.0</strain>
        <tissue evidence="2">Leaf</tissue>
    </source>
</reference>
<feature type="region of interest" description="Disordered" evidence="1">
    <location>
        <begin position="1"/>
        <end position="40"/>
    </location>
</feature>
<proteinExistence type="predicted"/>
<organism evidence="2 3">
    <name type="scientific">Dioscorea zingiberensis</name>
    <dbReference type="NCBI Taxonomy" id="325984"/>
    <lineage>
        <taxon>Eukaryota</taxon>
        <taxon>Viridiplantae</taxon>
        <taxon>Streptophyta</taxon>
        <taxon>Embryophyta</taxon>
        <taxon>Tracheophyta</taxon>
        <taxon>Spermatophyta</taxon>
        <taxon>Magnoliopsida</taxon>
        <taxon>Liliopsida</taxon>
        <taxon>Dioscoreales</taxon>
        <taxon>Dioscoreaceae</taxon>
        <taxon>Dioscorea</taxon>
    </lineage>
</organism>
<dbReference type="OrthoDB" id="806678at2759"/>
<dbReference type="EMBL" id="JAGGNH010000007">
    <property type="protein sequence ID" value="KAJ0967789.1"/>
    <property type="molecule type" value="Genomic_DNA"/>
</dbReference>
<sequence>MQTDDGQGAENQVDMVEGESVANDQIAYSDPLSGPLNKRTGLKSARFNIPTDAPPVGDDEVYVEIMLDVRDDSVAMHRVKPAGSGECEDPEVALARNSEKRCARVVGDPDGVIEDPLYHRSRGGSALQSDREGTGASRAVEVSGGARAPGAQVHQQDRWRHRVAGRQQALQ</sequence>
<protein>
    <submittedName>
        <fullName evidence="2">Uncharacterized protein</fullName>
    </submittedName>
</protein>
<name>A0A9D5H900_9LILI</name>
<reference evidence="2" key="2">
    <citation type="journal article" date="2022" name="Hortic Res">
        <title>The genome of Dioscorea zingiberensis sheds light on the biosynthesis, origin and evolution of the medicinally important diosgenin saponins.</title>
        <authorList>
            <person name="Li Y."/>
            <person name="Tan C."/>
            <person name="Li Z."/>
            <person name="Guo J."/>
            <person name="Li S."/>
            <person name="Chen X."/>
            <person name="Wang C."/>
            <person name="Dai X."/>
            <person name="Yang H."/>
            <person name="Song W."/>
            <person name="Hou L."/>
            <person name="Xu J."/>
            <person name="Tong Z."/>
            <person name="Xu A."/>
            <person name="Yuan X."/>
            <person name="Wang W."/>
            <person name="Yang Q."/>
            <person name="Chen L."/>
            <person name="Sun Z."/>
            <person name="Wang K."/>
            <person name="Pan B."/>
            <person name="Chen J."/>
            <person name="Bao Y."/>
            <person name="Liu F."/>
            <person name="Qi X."/>
            <person name="Gang D.R."/>
            <person name="Wen J."/>
            <person name="Li J."/>
        </authorList>
    </citation>
    <scope>NUCLEOTIDE SEQUENCE</scope>
    <source>
        <strain evidence="2">Dzin_1.0</strain>
    </source>
</reference>
<gene>
    <name evidence="2" type="ORF">J5N97_024706</name>
</gene>